<comment type="caution">
    <text evidence="2">The sequence shown here is derived from an EMBL/GenBank/DDBJ whole genome shotgun (WGS) entry which is preliminary data.</text>
</comment>
<keyword evidence="3" id="KW-1185">Reference proteome</keyword>
<dbReference type="SUPFAM" id="SSF47413">
    <property type="entry name" value="lambda repressor-like DNA-binding domains"/>
    <property type="match status" value="1"/>
</dbReference>
<organism evidence="2 3">
    <name type="scientific">Solibaculum intestinale</name>
    <dbReference type="NCBI Taxonomy" id="3133165"/>
    <lineage>
        <taxon>Bacteria</taxon>
        <taxon>Bacillati</taxon>
        <taxon>Bacillota</taxon>
        <taxon>Clostridia</taxon>
        <taxon>Eubacteriales</taxon>
        <taxon>Oscillospiraceae</taxon>
        <taxon>Solibaculum</taxon>
    </lineage>
</organism>
<accession>A0ABV1DWS6</accession>
<feature type="domain" description="HTH cro/C1-type" evidence="1">
    <location>
        <begin position="12"/>
        <end position="73"/>
    </location>
</feature>
<dbReference type="Proteomes" id="UP001489509">
    <property type="component" value="Unassembled WGS sequence"/>
</dbReference>
<evidence type="ECO:0000259" key="1">
    <source>
        <dbReference type="PROSITE" id="PS50943"/>
    </source>
</evidence>
<gene>
    <name evidence="2" type="ORF">WMO26_01615</name>
</gene>
<reference evidence="2 3" key="1">
    <citation type="submission" date="2024-03" db="EMBL/GenBank/DDBJ databases">
        <title>Human intestinal bacterial collection.</title>
        <authorList>
            <person name="Pauvert C."/>
            <person name="Hitch T.C.A."/>
            <person name="Clavel T."/>
        </authorList>
    </citation>
    <scope>NUCLEOTIDE SEQUENCE [LARGE SCALE GENOMIC DNA]</scope>
    <source>
        <strain evidence="2 3">CLA-JM-H44</strain>
    </source>
</reference>
<dbReference type="EMBL" id="JBBMFD010000001">
    <property type="protein sequence ID" value="MEQ2439520.1"/>
    <property type="molecule type" value="Genomic_DNA"/>
</dbReference>
<dbReference type="RefSeq" id="WP_349217778.1">
    <property type="nucleotide sequence ID" value="NZ_JBBMFD010000001.1"/>
</dbReference>
<dbReference type="SMART" id="SM00530">
    <property type="entry name" value="HTH_XRE"/>
    <property type="match status" value="1"/>
</dbReference>
<proteinExistence type="predicted"/>
<dbReference type="PROSITE" id="PS50943">
    <property type="entry name" value="HTH_CROC1"/>
    <property type="match status" value="1"/>
</dbReference>
<dbReference type="Pfam" id="PF01381">
    <property type="entry name" value="HTH_3"/>
    <property type="match status" value="1"/>
</dbReference>
<dbReference type="Gene3D" id="1.10.260.40">
    <property type="entry name" value="lambda repressor-like DNA-binding domains"/>
    <property type="match status" value="1"/>
</dbReference>
<evidence type="ECO:0000313" key="2">
    <source>
        <dbReference type="EMBL" id="MEQ2439520.1"/>
    </source>
</evidence>
<evidence type="ECO:0000313" key="3">
    <source>
        <dbReference type="Proteomes" id="UP001489509"/>
    </source>
</evidence>
<name>A0ABV1DWS6_9FIRM</name>
<sequence>MDAKKNRIGGWLREARLSERPKATQEEVSARLATMGVSLSASSIGKIENGTRPVTDIQLCALAKALKVTTAWLLGETAEKN</sequence>
<protein>
    <submittedName>
        <fullName evidence="2">Helix-turn-helix transcriptional regulator</fullName>
    </submittedName>
</protein>
<dbReference type="InterPro" id="IPR010982">
    <property type="entry name" value="Lambda_DNA-bd_dom_sf"/>
</dbReference>
<dbReference type="CDD" id="cd00093">
    <property type="entry name" value="HTH_XRE"/>
    <property type="match status" value="1"/>
</dbReference>
<dbReference type="InterPro" id="IPR001387">
    <property type="entry name" value="Cro/C1-type_HTH"/>
</dbReference>